<accession>A0A8J5W338</accession>
<evidence type="ECO:0000313" key="3">
    <source>
        <dbReference type="Proteomes" id="UP000729402"/>
    </source>
</evidence>
<gene>
    <name evidence="2" type="ORF">GUJ93_ZPchr0006g41196</name>
</gene>
<keyword evidence="3" id="KW-1185">Reference proteome</keyword>
<name>A0A8J5W338_ZIZPA</name>
<proteinExistence type="predicted"/>
<evidence type="ECO:0000256" key="1">
    <source>
        <dbReference type="SAM" id="MobiDB-lite"/>
    </source>
</evidence>
<feature type="compositionally biased region" description="Acidic residues" evidence="1">
    <location>
        <begin position="44"/>
        <end position="58"/>
    </location>
</feature>
<reference evidence="2" key="2">
    <citation type="submission" date="2021-02" db="EMBL/GenBank/DDBJ databases">
        <authorList>
            <person name="Kimball J.A."/>
            <person name="Haas M.W."/>
            <person name="Macchietto M."/>
            <person name="Kono T."/>
            <person name="Duquette J."/>
            <person name="Shao M."/>
        </authorList>
    </citation>
    <scope>NUCLEOTIDE SEQUENCE</scope>
    <source>
        <tissue evidence="2">Fresh leaf tissue</tissue>
    </source>
</reference>
<dbReference type="Proteomes" id="UP000729402">
    <property type="component" value="Unassembled WGS sequence"/>
</dbReference>
<sequence>MGHQKDNDTFMEDKELGLNKDGSSDSGPEKRTDVPKSGKKPQDDLEFEGESDGMSEDDALSKIPACYFNPGSEKGCVEPNHLPGLVSRDCTSEGGDKVSRGDELVVFDAGSGGTVSMSHMSCCDGKEKLMEGESVEAEDTQGEVHVVETEVVGTRKKKSTRVIKKKPPTVAIRQSARIKHDGIPITVKAQNRADRKNDVSGISQFCVMNSVSNDYLKQIAVDVGIELGGSDSEVDANISLIKAQELAHAQLCALQRKKKDSGDGVEVTIVKEVERGTIKDGGNTGAEEVGGEVSFSVS</sequence>
<evidence type="ECO:0000313" key="2">
    <source>
        <dbReference type="EMBL" id="KAG8074928.1"/>
    </source>
</evidence>
<organism evidence="2 3">
    <name type="scientific">Zizania palustris</name>
    <name type="common">Northern wild rice</name>
    <dbReference type="NCBI Taxonomy" id="103762"/>
    <lineage>
        <taxon>Eukaryota</taxon>
        <taxon>Viridiplantae</taxon>
        <taxon>Streptophyta</taxon>
        <taxon>Embryophyta</taxon>
        <taxon>Tracheophyta</taxon>
        <taxon>Spermatophyta</taxon>
        <taxon>Magnoliopsida</taxon>
        <taxon>Liliopsida</taxon>
        <taxon>Poales</taxon>
        <taxon>Poaceae</taxon>
        <taxon>BOP clade</taxon>
        <taxon>Oryzoideae</taxon>
        <taxon>Oryzeae</taxon>
        <taxon>Zizaniinae</taxon>
        <taxon>Zizania</taxon>
    </lineage>
</organism>
<comment type="caution">
    <text evidence="2">The sequence shown here is derived from an EMBL/GenBank/DDBJ whole genome shotgun (WGS) entry which is preliminary data.</text>
</comment>
<feature type="compositionally biased region" description="Basic and acidic residues" evidence="1">
    <location>
        <begin position="1"/>
        <end position="18"/>
    </location>
</feature>
<feature type="region of interest" description="Disordered" evidence="1">
    <location>
        <begin position="1"/>
        <end position="58"/>
    </location>
</feature>
<feature type="compositionally biased region" description="Basic and acidic residues" evidence="1">
    <location>
        <begin position="27"/>
        <end position="43"/>
    </location>
</feature>
<dbReference type="EMBL" id="JAAALK010000283">
    <property type="protein sequence ID" value="KAG8074928.1"/>
    <property type="molecule type" value="Genomic_DNA"/>
</dbReference>
<protein>
    <submittedName>
        <fullName evidence="2">Uncharacterized protein</fullName>
    </submittedName>
</protein>
<reference evidence="2" key="1">
    <citation type="journal article" date="2021" name="bioRxiv">
        <title>Whole Genome Assembly and Annotation of Northern Wild Rice, Zizania palustris L., Supports a Whole Genome Duplication in the Zizania Genus.</title>
        <authorList>
            <person name="Haas M."/>
            <person name="Kono T."/>
            <person name="Macchietto M."/>
            <person name="Millas R."/>
            <person name="McGilp L."/>
            <person name="Shao M."/>
            <person name="Duquette J."/>
            <person name="Hirsch C.N."/>
            <person name="Kimball J."/>
        </authorList>
    </citation>
    <scope>NUCLEOTIDE SEQUENCE</scope>
    <source>
        <tissue evidence="2">Fresh leaf tissue</tissue>
    </source>
</reference>
<dbReference type="AlphaFoldDB" id="A0A8J5W338"/>